<keyword evidence="2" id="KW-1185">Reference proteome</keyword>
<evidence type="ECO:0000313" key="1">
    <source>
        <dbReference type="EMBL" id="MBA0780900.1"/>
    </source>
</evidence>
<dbReference type="Proteomes" id="UP000593568">
    <property type="component" value="Unassembled WGS sequence"/>
</dbReference>
<accession>A0A7J9F6I5</accession>
<dbReference type="AlphaFoldDB" id="A0A7J9F6I5"/>
<evidence type="ECO:0000313" key="2">
    <source>
        <dbReference type="Proteomes" id="UP000593568"/>
    </source>
</evidence>
<dbReference type="EMBL" id="JABEZW010000011">
    <property type="protein sequence ID" value="MBA0780900.1"/>
    <property type="molecule type" value="Genomic_DNA"/>
</dbReference>
<gene>
    <name evidence="1" type="ORF">Gotri_004950</name>
</gene>
<reference evidence="1 2" key="1">
    <citation type="journal article" date="2019" name="Genome Biol. Evol.">
        <title>Insights into the evolution of the New World diploid cottons (Gossypium, subgenus Houzingenia) based on genome sequencing.</title>
        <authorList>
            <person name="Grover C.E."/>
            <person name="Arick M.A. 2nd"/>
            <person name="Thrash A."/>
            <person name="Conover J.L."/>
            <person name="Sanders W.S."/>
            <person name="Peterson D.G."/>
            <person name="Frelichowski J.E."/>
            <person name="Scheffler J.A."/>
            <person name="Scheffler B.E."/>
            <person name="Wendel J.F."/>
        </authorList>
    </citation>
    <scope>NUCLEOTIDE SEQUENCE [LARGE SCALE GENOMIC DNA]</scope>
    <source>
        <strain evidence="1">8</strain>
        <tissue evidence="1">Leaf</tissue>
    </source>
</reference>
<protein>
    <submittedName>
        <fullName evidence="1">Uncharacterized protein</fullName>
    </submittedName>
</protein>
<organism evidence="1 2">
    <name type="scientific">Gossypium trilobum</name>
    <dbReference type="NCBI Taxonomy" id="34281"/>
    <lineage>
        <taxon>Eukaryota</taxon>
        <taxon>Viridiplantae</taxon>
        <taxon>Streptophyta</taxon>
        <taxon>Embryophyta</taxon>
        <taxon>Tracheophyta</taxon>
        <taxon>Spermatophyta</taxon>
        <taxon>Magnoliopsida</taxon>
        <taxon>eudicotyledons</taxon>
        <taxon>Gunneridae</taxon>
        <taxon>Pentapetalae</taxon>
        <taxon>rosids</taxon>
        <taxon>malvids</taxon>
        <taxon>Malvales</taxon>
        <taxon>Malvaceae</taxon>
        <taxon>Malvoideae</taxon>
        <taxon>Gossypium</taxon>
    </lineage>
</organism>
<name>A0A7J9F6I5_9ROSI</name>
<proteinExistence type="predicted"/>
<comment type="caution">
    <text evidence="1">The sequence shown here is derived from an EMBL/GenBank/DDBJ whole genome shotgun (WGS) entry which is preliminary data.</text>
</comment>
<sequence length="139" mass="15863">MNSSLSLKISPNGGSGSRFLVFSICLVANLTHCRCIRNVGCICDYQLTVADGGYEKFESTTSFLDASESEKCTGDHVLVLSSIKMVKRDKNYEEASFEFYIRNWDYKEEAEAEKFFKKWTKRSFRHDGEEGDGCPKRLK</sequence>